<dbReference type="EMBL" id="SJPZ01000001">
    <property type="protein sequence ID" value="TWU67101.1"/>
    <property type="molecule type" value="Genomic_DNA"/>
</dbReference>
<dbReference type="Gene3D" id="3.40.50.2300">
    <property type="match status" value="2"/>
</dbReference>
<dbReference type="InterPro" id="IPR018060">
    <property type="entry name" value="HTH_AraC"/>
</dbReference>
<accession>A0A5C6FXA1</accession>
<evidence type="ECO:0000256" key="2">
    <source>
        <dbReference type="ARBA" id="ARBA00023125"/>
    </source>
</evidence>
<dbReference type="OrthoDB" id="9795616at2"/>
<dbReference type="Pfam" id="PF13377">
    <property type="entry name" value="Peripla_BP_3"/>
    <property type="match status" value="1"/>
</dbReference>
<organism evidence="5 6">
    <name type="scientific">Crateriforma conspicua</name>
    <dbReference type="NCBI Taxonomy" id="2527996"/>
    <lineage>
        <taxon>Bacteria</taxon>
        <taxon>Pseudomonadati</taxon>
        <taxon>Planctomycetota</taxon>
        <taxon>Planctomycetia</taxon>
        <taxon>Planctomycetales</taxon>
        <taxon>Planctomycetaceae</taxon>
        <taxon>Crateriforma</taxon>
    </lineage>
</organism>
<dbReference type="GO" id="GO:0003700">
    <property type="term" value="F:DNA-binding transcription factor activity"/>
    <property type="evidence" value="ECO:0007669"/>
    <property type="project" value="InterPro"/>
</dbReference>
<feature type="domain" description="HTH araC/xylS-type" evidence="4">
    <location>
        <begin position="290"/>
        <end position="388"/>
    </location>
</feature>
<dbReference type="PROSITE" id="PS00041">
    <property type="entry name" value="HTH_ARAC_FAMILY_1"/>
    <property type="match status" value="1"/>
</dbReference>
<dbReference type="SUPFAM" id="SSF53822">
    <property type="entry name" value="Periplasmic binding protein-like I"/>
    <property type="match status" value="1"/>
</dbReference>
<dbReference type="Proteomes" id="UP000316476">
    <property type="component" value="Unassembled WGS sequence"/>
</dbReference>
<keyword evidence="3" id="KW-0804">Transcription</keyword>
<evidence type="ECO:0000313" key="6">
    <source>
        <dbReference type="Proteomes" id="UP000316476"/>
    </source>
</evidence>
<protein>
    <submittedName>
        <fullName evidence="5">Xylose operon regulatory protein</fullName>
    </submittedName>
</protein>
<comment type="caution">
    <text evidence="5">The sequence shown here is derived from an EMBL/GenBank/DDBJ whole genome shotgun (WGS) entry which is preliminary data.</text>
</comment>
<dbReference type="Gene3D" id="1.10.10.60">
    <property type="entry name" value="Homeodomain-like"/>
    <property type="match status" value="1"/>
</dbReference>
<dbReference type="SUPFAM" id="SSF46689">
    <property type="entry name" value="Homeodomain-like"/>
    <property type="match status" value="1"/>
</dbReference>
<evidence type="ECO:0000259" key="4">
    <source>
        <dbReference type="PROSITE" id="PS01124"/>
    </source>
</evidence>
<reference evidence="5 6" key="1">
    <citation type="submission" date="2019-02" db="EMBL/GenBank/DDBJ databases">
        <title>Deep-cultivation of Planctomycetes and their phenomic and genomic characterization uncovers novel biology.</title>
        <authorList>
            <person name="Wiegand S."/>
            <person name="Jogler M."/>
            <person name="Boedeker C."/>
            <person name="Pinto D."/>
            <person name="Vollmers J."/>
            <person name="Rivas-Marin E."/>
            <person name="Kohn T."/>
            <person name="Peeters S.H."/>
            <person name="Heuer A."/>
            <person name="Rast P."/>
            <person name="Oberbeckmann S."/>
            <person name="Bunk B."/>
            <person name="Jeske O."/>
            <person name="Meyerdierks A."/>
            <person name="Storesund J.E."/>
            <person name="Kallscheuer N."/>
            <person name="Luecker S."/>
            <person name="Lage O.M."/>
            <person name="Pohl T."/>
            <person name="Merkel B.J."/>
            <person name="Hornburger P."/>
            <person name="Mueller R.-W."/>
            <person name="Bruemmer F."/>
            <person name="Labrenz M."/>
            <person name="Spormann A.M."/>
            <person name="Op Den Camp H."/>
            <person name="Overmann J."/>
            <person name="Amann R."/>
            <person name="Jetten M.S.M."/>
            <person name="Mascher T."/>
            <person name="Medema M.H."/>
            <person name="Devos D.P."/>
            <person name="Kaster A.-K."/>
            <person name="Ovreas L."/>
            <person name="Rohde M."/>
            <person name="Galperin M.Y."/>
            <person name="Jogler C."/>
        </authorList>
    </citation>
    <scope>NUCLEOTIDE SEQUENCE [LARGE SCALE GENOMIC DNA]</scope>
    <source>
        <strain evidence="5 6">V7</strain>
    </source>
</reference>
<evidence type="ECO:0000313" key="5">
    <source>
        <dbReference type="EMBL" id="TWU67101.1"/>
    </source>
</evidence>
<dbReference type="SMART" id="SM00342">
    <property type="entry name" value="HTH_ARAC"/>
    <property type="match status" value="1"/>
</dbReference>
<dbReference type="InterPro" id="IPR009057">
    <property type="entry name" value="Homeodomain-like_sf"/>
</dbReference>
<dbReference type="CDD" id="cd01543">
    <property type="entry name" value="PBP1_XylR"/>
    <property type="match status" value="1"/>
</dbReference>
<sequence length="397" mass="43825">MSRLARILLLIESSRAYGRGCLAGVAAYVRAHPHWYVIHVERSLSESPPALLKKIVPDGVITRSETIEMAMAINRLNVPTVDLRGAHRPSAGVTLDTDPVSCSRLAVDHFIERGFRHLAFCGYPGVGFSDQRGDAFVQYVADRGLCAEQFMPSHRSPNFGDTVARETDAEFGERGLDSWISKLAKPVAVFACNDVRARQVLAACGRTGLRVPDDVAVLGVDNDEVICDLSFPPLSSIMPNTWRIGHEGASRLDQMLSGNPITEKRVLIPPEGVQVRRSSDVVAVEDPDVAAALSHIRDHACEGISVSDVARWLAISRTTLDRRFLSILQRSPKSEIDRVRIQRAKQLLELTEYKLATVAEMTGYASAPQFLTAFKRLTGITPGEHRKRHLRSPESFQ</sequence>
<evidence type="ECO:0000256" key="1">
    <source>
        <dbReference type="ARBA" id="ARBA00023015"/>
    </source>
</evidence>
<dbReference type="Pfam" id="PF12833">
    <property type="entry name" value="HTH_18"/>
    <property type="match status" value="1"/>
</dbReference>
<keyword evidence="1" id="KW-0805">Transcription regulation</keyword>
<dbReference type="PANTHER" id="PTHR30146:SF24">
    <property type="entry name" value="XYLOSE OPERON REGULATORY PROTEIN"/>
    <property type="match status" value="1"/>
</dbReference>
<dbReference type="InterPro" id="IPR046335">
    <property type="entry name" value="LacI/GalR-like_sensor"/>
</dbReference>
<dbReference type="PROSITE" id="PS01124">
    <property type="entry name" value="HTH_ARAC_FAMILY_2"/>
    <property type="match status" value="1"/>
</dbReference>
<dbReference type="InterPro" id="IPR028082">
    <property type="entry name" value="Peripla_BP_I"/>
</dbReference>
<gene>
    <name evidence="5" type="primary">xylR_3</name>
    <name evidence="5" type="ORF">V7x_26740</name>
</gene>
<dbReference type="InterPro" id="IPR018062">
    <property type="entry name" value="HTH_AraC-typ_CS"/>
</dbReference>
<dbReference type="AlphaFoldDB" id="A0A5C6FXA1"/>
<name>A0A5C6FXA1_9PLAN</name>
<dbReference type="PANTHER" id="PTHR30146">
    <property type="entry name" value="LACI-RELATED TRANSCRIPTIONAL REPRESSOR"/>
    <property type="match status" value="1"/>
</dbReference>
<evidence type="ECO:0000256" key="3">
    <source>
        <dbReference type="ARBA" id="ARBA00023163"/>
    </source>
</evidence>
<dbReference type="GO" id="GO:0000976">
    <property type="term" value="F:transcription cis-regulatory region binding"/>
    <property type="evidence" value="ECO:0007669"/>
    <property type="project" value="TreeGrafter"/>
</dbReference>
<keyword evidence="2" id="KW-0238">DNA-binding</keyword>
<proteinExistence type="predicted"/>